<dbReference type="InterPro" id="IPR055264">
    <property type="entry name" value="BOD1/SHG1_dom"/>
</dbReference>
<name>A0AA36DHB6_9BILA</name>
<reference evidence="2" key="1">
    <citation type="submission" date="2023-06" db="EMBL/GenBank/DDBJ databases">
        <authorList>
            <person name="Delattre M."/>
        </authorList>
    </citation>
    <scope>NUCLEOTIDE SEQUENCE</scope>
    <source>
        <strain evidence="2">AF72</strain>
    </source>
</reference>
<feature type="domain" description="BOD1/SHG1" evidence="1">
    <location>
        <begin position="17"/>
        <end position="103"/>
    </location>
</feature>
<evidence type="ECO:0000259" key="1">
    <source>
        <dbReference type="Pfam" id="PF05205"/>
    </source>
</evidence>
<comment type="caution">
    <text evidence="2">The sequence shown here is derived from an EMBL/GenBank/DDBJ whole genome shotgun (WGS) entry which is preliminary data.</text>
</comment>
<evidence type="ECO:0000313" key="3">
    <source>
        <dbReference type="Proteomes" id="UP001177023"/>
    </source>
</evidence>
<organism evidence="2 3">
    <name type="scientific">Mesorhabditis spiculigera</name>
    <dbReference type="NCBI Taxonomy" id="96644"/>
    <lineage>
        <taxon>Eukaryota</taxon>
        <taxon>Metazoa</taxon>
        <taxon>Ecdysozoa</taxon>
        <taxon>Nematoda</taxon>
        <taxon>Chromadorea</taxon>
        <taxon>Rhabditida</taxon>
        <taxon>Rhabditina</taxon>
        <taxon>Rhabditomorpha</taxon>
        <taxon>Rhabditoidea</taxon>
        <taxon>Rhabditidae</taxon>
        <taxon>Mesorhabditinae</taxon>
        <taxon>Mesorhabditis</taxon>
    </lineage>
</organism>
<sequence length="116" mass="13669">MPLPPKDQVAAEVCAFIKAKGTFDEIRQKVVEKIEKQGVFDDIRERAKAEAEKYLEHVSDDTNKEVIRMRLRELIKNYDDQLQRIVDTFMREPWIEAELDKEVQQKVRSIYGLTSE</sequence>
<accession>A0AA36DHB6</accession>
<dbReference type="AlphaFoldDB" id="A0AA36DHB6"/>
<feature type="non-terminal residue" evidence="2">
    <location>
        <position position="116"/>
    </location>
</feature>
<dbReference type="Pfam" id="PF05205">
    <property type="entry name" value="COMPASS-Shg1"/>
    <property type="match status" value="1"/>
</dbReference>
<dbReference type="EMBL" id="CATQJA010002710">
    <property type="protein sequence ID" value="CAJ0587650.1"/>
    <property type="molecule type" value="Genomic_DNA"/>
</dbReference>
<evidence type="ECO:0000313" key="2">
    <source>
        <dbReference type="EMBL" id="CAJ0587650.1"/>
    </source>
</evidence>
<gene>
    <name evidence="2" type="ORF">MSPICULIGERA_LOCUS25606</name>
</gene>
<protein>
    <recommendedName>
        <fullName evidence="1">BOD1/SHG1 domain-containing protein</fullName>
    </recommendedName>
</protein>
<keyword evidence="3" id="KW-1185">Reference proteome</keyword>
<proteinExistence type="predicted"/>
<dbReference type="Proteomes" id="UP001177023">
    <property type="component" value="Unassembled WGS sequence"/>
</dbReference>